<protein>
    <submittedName>
        <fullName evidence="2">Uncharacterized protein</fullName>
    </submittedName>
</protein>
<evidence type="ECO:0000313" key="3">
    <source>
        <dbReference type="Proteomes" id="UP000652761"/>
    </source>
</evidence>
<evidence type="ECO:0000313" key="2">
    <source>
        <dbReference type="EMBL" id="MQM11520.1"/>
    </source>
</evidence>
<gene>
    <name evidence="2" type="ORF">Taro_044427</name>
</gene>
<comment type="caution">
    <text evidence="2">The sequence shown here is derived from an EMBL/GenBank/DDBJ whole genome shotgun (WGS) entry which is preliminary data.</text>
</comment>
<reference evidence="2" key="1">
    <citation type="submission" date="2017-07" db="EMBL/GenBank/DDBJ databases">
        <title>Taro Niue Genome Assembly and Annotation.</title>
        <authorList>
            <person name="Atibalentja N."/>
            <person name="Keating K."/>
            <person name="Fields C.J."/>
        </authorList>
    </citation>
    <scope>NUCLEOTIDE SEQUENCE</scope>
    <source>
        <strain evidence="2">Niue_2</strain>
        <tissue evidence="2">Leaf</tissue>
    </source>
</reference>
<dbReference type="EMBL" id="NMUH01005006">
    <property type="protein sequence ID" value="MQM11520.1"/>
    <property type="molecule type" value="Genomic_DNA"/>
</dbReference>
<feature type="region of interest" description="Disordered" evidence="1">
    <location>
        <begin position="27"/>
        <end position="62"/>
    </location>
</feature>
<feature type="compositionally biased region" description="Basic and acidic residues" evidence="1">
    <location>
        <begin position="43"/>
        <end position="58"/>
    </location>
</feature>
<dbReference type="AlphaFoldDB" id="A0A843X5G2"/>
<dbReference type="Proteomes" id="UP000652761">
    <property type="component" value="Unassembled WGS sequence"/>
</dbReference>
<proteinExistence type="predicted"/>
<evidence type="ECO:0000256" key="1">
    <source>
        <dbReference type="SAM" id="MobiDB-lite"/>
    </source>
</evidence>
<accession>A0A843X5G2</accession>
<name>A0A843X5G2_COLES</name>
<organism evidence="2 3">
    <name type="scientific">Colocasia esculenta</name>
    <name type="common">Wild taro</name>
    <name type="synonym">Arum esculentum</name>
    <dbReference type="NCBI Taxonomy" id="4460"/>
    <lineage>
        <taxon>Eukaryota</taxon>
        <taxon>Viridiplantae</taxon>
        <taxon>Streptophyta</taxon>
        <taxon>Embryophyta</taxon>
        <taxon>Tracheophyta</taxon>
        <taxon>Spermatophyta</taxon>
        <taxon>Magnoliopsida</taxon>
        <taxon>Liliopsida</taxon>
        <taxon>Araceae</taxon>
        <taxon>Aroideae</taxon>
        <taxon>Colocasieae</taxon>
        <taxon>Colocasia</taxon>
    </lineage>
</organism>
<sequence>MSKLFLPFSIKHRSLSLSSLAKLQKMSSSPSKVDGNDHGLQGAKEETDHGLQEAKEEAATTQSTVRSKFQDLTLCSHKFIGSPCMRRFGEDNQQVETPPCSVPSSTSLKVVHRFYLRTLADHERYLGRDVQRVAYLQNKI</sequence>
<keyword evidence="3" id="KW-1185">Reference proteome</keyword>